<evidence type="ECO:0000256" key="4">
    <source>
        <dbReference type="ARBA" id="ARBA00023163"/>
    </source>
</evidence>
<dbReference type="SUPFAM" id="SSF54171">
    <property type="entry name" value="DNA-binding domain"/>
    <property type="match status" value="1"/>
</dbReference>
<dbReference type="PANTHER" id="PTHR31190:SF473">
    <property type="entry name" value="OS05G0437100 PROTEIN"/>
    <property type="match status" value="1"/>
</dbReference>
<dbReference type="Proteomes" id="UP000275267">
    <property type="component" value="Unassembled WGS sequence"/>
</dbReference>
<dbReference type="InterPro" id="IPR016177">
    <property type="entry name" value="DNA-bd_dom_sf"/>
</dbReference>
<gene>
    <name evidence="7" type="ORF">C2845_PM08G05690</name>
</gene>
<keyword evidence="4" id="KW-0804">Transcription</keyword>
<feature type="domain" description="AP2/ERF" evidence="6">
    <location>
        <begin position="1"/>
        <end position="34"/>
    </location>
</feature>
<dbReference type="InterPro" id="IPR001471">
    <property type="entry name" value="AP2/ERF_dom"/>
</dbReference>
<dbReference type="EMBL" id="PQIB02000010">
    <property type="protein sequence ID" value="RLM93421.1"/>
    <property type="molecule type" value="Genomic_DNA"/>
</dbReference>
<evidence type="ECO:0000259" key="6">
    <source>
        <dbReference type="PROSITE" id="PS51032"/>
    </source>
</evidence>
<evidence type="ECO:0000256" key="2">
    <source>
        <dbReference type="ARBA" id="ARBA00023015"/>
    </source>
</evidence>
<keyword evidence="5" id="KW-0539">Nucleus</keyword>
<dbReference type="STRING" id="4540.A0A3L6R216"/>
<dbReference type="InterPro" id="IPR036955">
    <property type="entry name" value="AP2/ERF_dom_sf"/>
</dbReference>
<dbReference type="PROSITE" id="PS51032">
    <property type="entry name" value="AP2_ERF"/>
    <property type="match status" value="1"/>
</dbReference>
<evidence type="ECO:0000256" key="5">
    <source>
        <dbReference type="ARBA" id="ARBA00023242"/>
    </source>
</evidence>
<dbReference type="PANTHER" id="PTHR31190">
    <property type="entry name" value="DNA-BINDING DOMAIN"/>
    <property type="match status" value="1"/>
</dbReference>
<dbReference type="GO" id="GO:0003700">
    <property type="term" value="F:DNA-binding transcription factor activity"/>
    <property type="evidence" value="ECO:0007669"/>
    <property type="project" value="InterPro"/>
</dbReference>
<name>A0A3L6R216_PANMI</name>
<dbReference type="InterPro" id="IPR044808">
    <property type="entry name" value="ERF_plant"/>
</dbReference>
<keyword evidence="2" id="KW-0805">Transcription regulation</keyword>
<accession>A0A3L6R216</accession>
<comment type="caution">
    <text evidence="7">The sequence shown here is derived from an EMBL/GenBank/DDBJ whole genome shotgun (WGS) entry which is preliminary data.</text>
</comment>
<evidence type="ECO:0000256" key="1">
    <source>
        <dbReference type="ARBA" id="ARBA00004123"/>
    </source>
</evidence>
<dbReference type="Gene3D" id="3.30.730.10">
    <property type="entry name" value="AP2/ERF domain"/>
    <property type="match status" value="1"/>
</dbReference>
<dbReference type="GO" id="GO:0003677">
    <property type="term" value="F:DNA binding"/>
    <property type="evidence" value="ECO:0007669"/>
    <property type="project" value="UniProtKB-KW"/>
</dbReference>
<comment type="subcellular location">
    <subcellularLocation>
        <location evidence="1">Nucleus</location>
    </subcellularLocation>
</comment>
<keyword evidence="8" id="KW-1185">Reference proteome</keyword>
<proteinExistence type="predicted"/>
<evidence type="ECO:0000313" key="7">
    <source>
        <dbReference type="EMBL" id="RLM93421.1"/>
    </source>
</evidence>
<dbReference type="GO" id="GO:0005634">
    <property type="term" value="C:nucleus"/>
    <property type="evidence" value="ECO:0007669"/>
    <property type="project" value="UniProtKB-SubCell"/>
</dbReference>
<keyword evidence="3" id="KW-0238">DNA-binding</keyword>
<evidence type="ECO:0000313" key="8">
    <source>
        <dbReference type="Proteomes" id="UP000275267"/>
    </source>
</evidence>
<dbReference type="GO" id="GO:0009873">
    <property type="term" value="P:ethylene-activated signaling pathway"/>
    <property type="evidence" value="ECO:0007669"/>
    <property type="project" value="InterPro"/>
</dbReference>
<dbReference type="SMART" id="SM00380">
    <property type="entry name" value="AP2"/>
    <property type="match status" value="1"/>
</dbReference>
<feature type="non-terminal residue" evidence="7">
    <location>
        <position position="1"/>
    </location>
</feature>
<dbReference type="AlphaFoldDB" id="A0A3L6R216"/>
<reference evidence="8" key="1">
    <citation type="journal article" date="2019" name="Nat. Commun.">
        <title>The genome of broomcorn millet.</title>
        <authorList>
            <person name="Zou C."/>
            <person name="Miki D."/>
            <person name="Li D."/>
            <person name="Tang Q."/>
            <person name="Xiao L."/>
            <person name="Rajput S."/>
            <person name="Deng P."/>
            <person name="Jia W."/>
            <person name="Huang R."/>
            <person name="Zhang M."/>
            <person name="Sun Y."/>
            <person name="Hu J."/>
            <person name="Fu X."/>
            <person name="Schnable P.S."/>
            <person name="Li F."/>
            <person name="Zhang H."/>
            <person name="Feng B."/>
            <person name="Zhu X."/>
            <person name="Liu R."/>
            <person name="Schnable J.C."/>
            <person name="Zhu J.-K."/>
            <person name="Zhang H."/>
        </authorList>
    </citation>
    <scope>NUCLEOTIDE SEQUENCE [LARGE SCALE GENOMIC DNA]</scope>
</reference>
<sequence>RVWLGTFPDEEIAARAYDVAAVRYRGREATTNFPGERASASMAMAIHPSAIIVERSS</sequence>
<evidence type="ECO:0000256" key="3">
    <source>
        <dbReference type="ARBA" id="ARBA00023125"/>
    </source>
</evidence>
<protein>
    <submittedName>
        <fullName evidence="7">AP2/ERF and B3 domain-containing protein</fullName>
    </submittedName>
</protein>
<organism evidence="7 8">
    <name type="scientific">Panicum miliaceum</name>
    <name type="common">Proso millet</name>
    <name type="synonym">Broomcorn millet</name>
    <dbReference type="NCBI Taxonomy" id="4540"/>
    <lineage>
        <taxon>Eukaryota</taxon>
        <taxon>Viridiplantae</taxon>
        <taxon>Streptophyta</taxon>
        <taxon>Embryophyta</taxon>
        <taxon>Tracheophyta</taxon>
        <taxon>Spermatophyta</taxon>
        <taxon>Magnoliopsida</taxon>
        <taxon>Liliopsida</taxon>
        <taxon>Poales</taxon>
        <taxon>Poaceae</taxon>
        <taxon>PACMAD clade</taxon>
        <taxon>Panicoideae</taxon>
        <taxon>Panicodae</taxon>
        <taxon>Paniceae</taxon>
        <taxon>Panicinae</taxon>
        <taxon>Panicum</taxon>
        <taxon>Panicum sect. Panicum</taxon>
    </lineage>
</organism>